<evidence type="ECO:0000313" key="14">
    <source>
        <dbReference type="Proteomes" id="UP000800041"/>
    </source>
</evidence>
<reference evidence="13" key="1">
    <citation type="journal article" date="2020" name="Stud. Mycol.">
        <title>101 Dothideomycetes genomes: a test case for predicting lifestyles and emergence of pathogens.</title>
        <authorList>
            <person name="Haridas S."/>
            <person name="Albert R."/>
            <person name="Binder M."/>
            <person name="Bloem J."/>
            <person name="Labutti K."/>
            <person name="Salamov A."/>
            <person name="Andreopoulos B."/>
            <person name="Baker S."/>
            <person name="Barry K."/>
            <person name="Bills G."/>
            <person name="Bluhm B."/>
            <person name="Cannon C."/>
            <person name="Castanera R."/>
            <person name="Culley D."/>
            <person name="Daum C."/>
            <person name="Ezra D."/>
            <person name="Gonzalez J."/>
            <person name="Henrissat B."/>
            <person name="Kuo A."/>
            <person name="Liang C."/>
            <person name="Lipzen A."/>
            <person name="Lutzoni F."/>
            <person name="Magnuson J."/>
            <person name="Mondo S."/>
            <person name="Nolan M."/>
            <person name="Ohm R."/>
            <person name="Pangilinan J."/>
            <person name="Park H.-J."/>
            <person name="Ramirez L."/>
            <person name="Alfaro M."/>
            <person name="Sun H."/>
            <person name="Tritt A."/>
            <person name="Yoshinaga Y."/>
            <person name="Zwiers L.-H."/>
            <person name="Turgeon B."/>
            <person name="Goodwin S."/>
            <person name="Spatafora J."/>
            <person name="Crous P."/>
            <person name="Grigoriev I."/>
        </authorList>
    </citation>
    <scope>NUCLEOTIDE SEQUENCE</scope>
    <source>
        <strain evidence="13">CBS 113979</strain>
    </source>
</reference>
<evidence type="ECO:0000256" key="7">
    <source>
        <dbReference type="ARBA" id="ARBA00023125"/>
    </source>
</evidence>
<evidence type="ECO:0000256" key="9">
    <source>
        <dbReference type="ARBA" id="ARBA00023242"/>
    </source>
</evidence>
<evidence type="ECO:0000256" key="4">
    <source>
        <dbReference type="ARBA" id="ARBA00022771"/>
    </source>
</evidence>
<proteinExistence type="inferred from homology"/>
<keyword evidence="7" id="KW-0238">DNA-binding</keyword>
<feature type="region of interest" description="Disordered" evidence="10">
    <location>
        <begin position="425"/>
        <end position="446"/>
    </location>
</feature>
<dbReference type="GO" id="GO:0001164">
    <property type="term" value="F:RNA polymerase I core promoter sequence-specific DNA binding"/>
    <property type="evidence" value="ECO:0007669"/>
    <property type="project" value="InterPro"/>
</dbReference>
<keyword evidence="14" id="KW-1185">Reference proteome</keyword>
<dbReference type="EMBL" id="ML977137">
    <property type="protein sequence ID" value="KAF1992366.1"/>
    <property type="molecule type" value="Genomic_DNA"/>
</dbReference>
<evidence type="ECO:0000256" key="6">
    <source>
        <dbReference type="ARBA" id="ARBA00023015"/>
    </source>
</evidence>
<evidence type="ECO:0000259" key="12">
    <source>
        <dbReference type="Pfam" id="PF20645"/>
    </source>
</evidence>
<organism evidence="13 14">
    <name type="scientific">Aulographum hederae CBS 113979</name>
    <dbReference type="NCBI Taxonomy" id="1176131"/>
    <lineage>
        <taxon>Eukaryota</taxon>
        <taxon>Fungi</taxon>
        <taxon>Dikarya</taxon>
        <taxon>Ascomycota</taxon>
        <taxon>Pezizomycotina</taxon>
        <taxon>Dothideomycetes</taxon>
        <taxon>Pleosporomycetidae</taxon>
        <taxon>Aulographales</taxon>
        <taxon>Aulographaceae</taxon>
    </lineage>
</organism>
<evidence type="ECO:0000256" key="8">
    <source>
        <dbReference type="ARBA" id="ARBA00023163"/>
    </source>
</evidence>
<comment type="similarity">
    <text evidence="2">Belongs to the RRN7/TAF1B family.</text>
</comment>
<evidence type="ECO:0000256" key="3">
    <source>
        <dbReference type="ARBA" id="ARBA00022723"/>
    </source>
</evidence>
<feature type="domain" description="Rrn7/TAF1B C-terminal cyclin" evidence="12">
    <location>
        <begin position="230"/>
        <end position="400"/>
    </location>
</feature>
<evidence type="ECO:0000256" key="10">
    <source>
        <dbReference type="SAM" id="MobiDB-lite"/>
    </source>
</evidence>
<name>A0A6G1HGK6_9PEZI</name>
<keyword evidence="5" id="KW-0862">Zinc</keyword>
<dbReference type="Pfam" id="PF20645">
    <property type="entry name" value="Rrn7_cyclin_C"/>
    <property type="match status" value="1"/>
</dbReference>
<evidence type="ECO:0000259" key="11">
    <source>
        <dbReference type="Pfam" id="PF20644"/>
    </source>
</evidence>
<keyword evidence="6" id="KW-0805">Transcription regulation</keyword>
<keyword evidence="9" id="KW-0539">Nucleus</keyword>
<evidence type="ECO:0008006" key="15">
    <source>
        <dbReference type="Google" id="ProtNLM"/>
    </source>
</evidence>
<protein>
    <recommendedName>
        <fullName evidence="15">RRN7-type domain-containing protein</fullName>
    </recommendedName>
</protein>
<sequence length="543" mass="62232">MERKTGPRCGEDNCSSRRYHLDSGSWWCERGHRSYQLDVKGVDDDGFTGGQNVVTATKRKEKQERVQTLFTGGKKIELYLQCYQFVLRQQCWALIHEKGLPAELETVVHDLWVLRLQNFSGLLQRSDLEDSVKAQEFSTQSDAEDEEKNKYGLRRQTAWTHPESLPNLIQTLALCYLSSVILRFPLLIGDLVRWANAGEIVYMTASKSLQESMKQRLHGFLLLKLEASSILAPDQLQTVVTDVAANYNSLFGVEVPALSYPPLLYRIMRELCLPLDVYPAAVALKELLQYQFSFPSAKEKEPKKYSGADQAQVQLVCCIVIAVKLLYPFDQAKRYPHTSAEPASTVLDWDVWASKMKDPEPMNRDGPLTNQEAWKITEGDIMAMDKDRLDDYLDWYEKTIMDEEVLSKAPGYKGREVWFDTFPVSSTRTREPPPSPALSDHVSDTTQRLRDIQSSLKMRRAVTDKEAEKSKKEVQRPGSGYRFYLEPIHLEGHARLFYEKTADFVGMSVVTLLRTVGETEKRVKRRWRAKKEDLAYVSDDGED</sequence>
<dbReference type="InterPro" id="IPR048540">
    <property type="entry name" value="Rrn7_cyclin_N"/>
</dbReference>
<dbReference type="Pfam" id="PF20644">
    <property type="entry name" value="Rrn7_cyclin_N"/>
    <property type="match status" value="1"/>
</dbReference>
<gene>
    <name evidence="13" type="ORF">K402DRAFT_321291</name>
</gene>
<dbReference type="GO" id="GO:0042790">
    <property type="term" value="P:nucleolar large rRNA transcription by RNA polymerase I"/>
    <property type="evidence" value="ECO:0007669"/>
    <property type="project" value="TreeGrafter"/>
</dbReference>
<keyword evidence="8" id="KW-0804">Transcription</keyword>
<dbReference type="Proteomes" id="UP000800041">
    <property type="component" value="Unassembled WGS sequence"/>
</dbReference>
<accession>A0A6G1HGK6</accession>
<dbReference type="AlphaFoldDB" id="A0A6G1HGK6"/>
<comment type="subcellular location">
    <subcellularLocation>
        <location evidence="1">Nucleus</location>
        <location evidence="1">Nucleolus</location>
    </subcellularLocation>
</comment>
<dbReference type="InterPro" id="IPR033599">
    <property type="entry name" value="TAF1B/Rrn7"/>
</dbReference>
<keyword evidence="4" id="KW-0863">Zinc-finger</keyword>
<evidence type="ECO:0000256" key="5">
    <source>
        <dbReference type="ARBA" id="ARBA00022833"/>
    </source>
</evidence>
<dbReference type="InterPro" id="IPR048538">
    <property type="entry name" value="Rrn7_cyclin_C"/>
</dbReference>
<dbReference type="PANTHER" id="PTHR31576:SF2">
    <property type="entry name" value="TATA BOX-BINDING PROTEIN-ASSOCIATED FACTOR RNA POLYMERASE I SUBUNIT B"/>
    <property type="match status" value="1"/>
</dbReference>
<dbReference type="GO" id="GO:0008270">
    <property type="term" value="F:zinc ion binding"/>
    <property type="evidence" value="ECO:0007669"/>
    <property type="project" value="UniProtKB-KW"/>
</dbReference>
<dbReference type="OrthoDB" id="428577at2759"/>
<keyword evidence="3" id="KW-0479">Metal-binding</keyword>
<feature type="domain" description="Rrn7/TAF1B N-terminal cyclin" evidence="11">
    <location>
        <begin position="83"/>
        <end position="209"/>
    </location>
</feature>
<evidence type="ECO:0000313" key="13">
    <source>
        <dbReference type="EMBL" id="KAF1992366.1"/>
    </source>
</evidence>
<dbReference type="PANTHER" id="PTHR31576">
    <property type="entry name" value="TATA BOX-BINDING PROTEIN-ASSOCIATED FACTOR RNA POLYMERASE I SUBUNIT B"/>
    <property type="match status" value="1"/>
</dbReference>
<evidence type="ECO:0000256" key="2">
    <source>
        <dbReference type="ARBA" id="ARBA00006899"/>
    </source>
</evidence>
<evidence type="ECO:0000256" key="1">
    <source>
        <dbReference type="ARBA" id="ARBA00004604"/>
    </source>
</evidence>
<dbReference type="GO" id="GO:0070860">
    <property type="term" value="C:RNA polymerase I core factor complex"/>
    <property type="evidence" value="ECO:0007669"/>
    <property type="project" value="InterPro"/>
</dbReference>